<dbReference type="InterPro" id="IPR011006">
    <property type="entry name" value="CheY-like_superfamily"/>
</dbReference>
<dbReference type="InterPro" id="IPR001867">
    <property type="entry name" value="OmpR/PhoB-type_DNA-bd"/>
</dbReference>
<dbReference type="CDD" id="cd17574">
    <property type="entry name" value="REC_OmpR"/>
    <property type="match status" value="1"/>
</dbReference>
<dbReference type="Pfam" id="PF00486">
    <property type="entry name" value="Trans_reg_C"/>
    <property type="match status" value="1"/>
</dbReference>
<evidence type="ECO:0000256" key="1">
    <source>
        <dbReference type="ARBA" id="ARBA00004496"/>
    </source>
</evidence>
<evidence type="ECO:0000256" key="7">
    <source>
        <dbReference type="ARBA" id="ARBA00023125"/>
    </source>
</evidence>
<dbReference type="PROSITE" id="PS50110">
    <property type="entry name" value="RESPONSE_REGULATORY"/>
    <property type="match status" value="1"/>
</dbReference>
<evidence type="ECO:0000256" key="11">
    <source>
        <dbReference type="ARBA" id="ARBA00039976"/>
    </source>
</evidence>
<feature type="domain" description="Response regulatory" evidence="14">
    <location>
        <begin position="2"/>
        <end position="115"/>
    </location>
</feature>
<keyword evidence="7 13" id="KW-0238">DNA-binding</keyword>
<keyword evidence="3 12" id="KW-0597">Phosphoprotein</keyword>
<evidence type="ECO:0000259" key="15">
    <source>
        <dbReference type="PROSITE" id="PS51755"/>
    </source>
</evidence>
<accession>A0ABW5SMP7</accession>
<dbReference type="Gene3D" id="3.40.50.2300">
    <property type="match status" value="1"/>
</dbReference>
<keyword evidence="9" id="KW-0804">Transcription</keyword>
<keyword evidence="4" id="KW-0902">Two-component regulatory system</keyword>
<feature type="domain" description="OmpR/PhoB-type" evidence="15">
    <location>
        <begin position="123"/>
        <end position="221"/>
    </location>
</feature>
<keyword evidence="8" id="KW-0010">Activator</keyword>
<evidence type="ECO:0000256" key="10">
    <source>
        <dbReference type="ARBA" id="ARBA00037471"/>
    </source>
</evidence>
<evidence type="ECO:0000256" key="8">
    <source>
        <dbReference type="ARBA" id="ARBA00023159"/>
    </source>
</evidence>
<evidence type="ECO:0000256" key="2">
    <source>
        <dbReference type="ARBA" id="ARBA00022490"/>
    </source>
</evidence>
<organism evidence="16 17">
    <name type="scientific">Paenibacillus shunpengii</name>
    <dbReference type="NCBI Taxonomy" id="2054424"/>
    <lineage>
        <taxon>Bacteria</taxon>
        <taxon>Bacillati</taxon>
        <taxon>Bacillota</taxon>
        <taxon>Bacilli</taxon>
        <taxon>Bacillales</taxon>
        <taxon>Paenibacillaceae</taxon>
        <taxon>Paenibacillus</taxon>
    </lineage>
</organism>
<dbReference type="PANTHER" id="PTHR48111:SF49">
    <property type="entry name" value="HEME RESPONSE REGULATOR HSSR"/>
    <property type="match status" value="1"/>
</dbReference>
<dbReference type="PANTHER" id="PTHR48111">
    <property type="entry name" value="REGULATOR OF RPOS"/>
    <property type="match status" value="1"/>
</dbReference>
<evidence type="ECO:0000256" key="6">
    <source>
        <dbReference type="ARBA" id="ARBA00023026"/>
    </source>
</evidence>
<evidence type="ECO:0000259" key="14">
    <source>
        <dbReference type="PROSITE" id="PS50110"/>
    </source>
</evidence>
<dbReference type="SUPFAM" id="SSF52172">
    <property type="entry name" value="CheY-like"/>
    <property type="match status" value="1"/>
</dbReference>
<dbReference type="Proteomes" id="UP001597540">
    <property type="component" value="Unassembled WGS sequence"/>
</dbReference>
<name>A0ABW5SMP7_9BACL</name>
<dbReference type="InterPro" id="IPR039420">
    <property type="entry name" value="WalR-like"/>
</dbReference>
<evidence type="ECO:0000256" key="3">
    <source>
        <dbReference type="ARBA" id="ARBA00022553"/>
    </source>
</evidence>
<proteinExistence type="predicted"/>
<dbReference type="SMART" id="SM00862">
    <property type="entry name" value="Trans_reg_C"/>
    <property type="match status" value="1"/>
</dbReference>
<gene>
    <name evidence="16" type="ORF">ACFSVM_09770</name>
</gene>
<dbReference type="PROSITE" id="PS51755">
    <property type="entry name" value="OMPR_PHOB"/>
    <property type="match status" value="1"/>
</dbReference>
<dbReference type="InterPro" id="IPR036388">
    <property type="entry name" value="WH-like_DNA-bd_sf"/>
</dbReference>
<keyword evidence="6" id="KW-0843">Virulence</keyword>
<dbReference type="SMART" id="SM00448">
    <property type="entry name" value="REC"/>
    <property type="match status" value="1"/>
</dbReference>
<evidence type="ECO:0000313" key="16">
    <source>
        <dbReference type="EMBL" id="MFD2700756.1"/>
    </source>
</evidence>
<keyword evidence="5" id="KW-0805">Transcription regulation</keyword>
<dbReference type="InterPro" id="IPR001789">
    <property type="entry name" value="Sig_transdc_resp-reg_receiver"/>
</dbReference>
<sequence length="223" mass="25697">MKILVVDDDFNIRQLVSIHLTKQGYKVITANNAEEALLLLEESHVDLAIVDVMMPGMNGFQLTRCLTEELSIPVILLTARGQIEDKEKGYLAGTEDYIVKPFEPQELLFRMAVVLRRMDRSVQSVLEIGNVQLDHRSFEMRIGKETMLMPMKEFELLSLMFSYAPKVVTRSFLMEEVWGDSEENLESTLNTHINRIRDRLKRHEANVEIQTVRGVGYKIEVLV</sequence>
<reference evidence="17" key="1">
    <citation type="journal article" date="2019" name="Int. J. Syst. Evol. Microbiol.">
        <title>The Global Catalogue of Microorganisms (GCM) 10K type strain sequencing project: providing services to taxonomists for standard genome sequencing and annotation.</title>
        <authorList>
            <consortium name="The Broad Institute Genomics Platform"/>
            <consortium name="The Broad Institute Genome Sequencing Center for Infectious Disease"/>
            <person name="Wu L."/>
            <person name="Ma J."/>
        </authorList>
    </citation>
    <scope>NUCLEOTIDE SEQUENCE [LARGE SCALE GENOMIC DNA]</scope>
    <source>
        <strain evidence="17">KCTC 33849</strain>
    </source>
</reference>
<dbReference type="CDD" id="cd00383">
    <property type="entry name" value="trans_reg_C"/>
    <property type="match status" value="1"/>
</dbReference>
<evidence type="ECO:0000256" key="5">
    <source>
        <dbReference type="ARBA" id="ARBA00023015"/>
    </source>
</evidence>
<evidence type="ECO:0000256" key="12">
    <source>
        <dbReference type="PROSITE-ProRule" id="PRU00169"/>
    </source>
</evidence>
<keyword evidence="2" id="KW-0963">Cytoplasm</keyword>
<comment type="function">
    <text evidence="10">Member of the two-component regulatory system HssS/HssR involved in intracellular heme homeostasis and tempering of staphylococcal virulence. Phosphorylated HssR binds to a direct repeat sequence within hrtAB promoter and activates the expression of hrtAB, an efflux pump, in response to extracellular heme, hemin, hemoglobin or blood.</text>
</comment>
<evidence type="ECO:0000256" key="9">
    <source>
        <dbReference type="ARBA" id="ARBA00023163"/>
    </source>
</evidence>
<keyword evidence="17" id="KW-1185">Reference proteome</keyword>
<comment type="subcellular location">
    <subcellularLocation>
        <location evidence="1">Cytoplasm</location>
    </subcellularLocation>
</comment>
<evidence type="ECO:0000256" key="13">
    <source>
        <dbReference type="PROSITE-ProRule" id="PRU01091"/>
    </source>
</evidence>
<dbReference type="Pfam" id="PF00072">
    <property type="entry name" value="Response_reg"/>
    <property type="match status" value="1"/>
</dbReference>
<protein>
    <recommendedName>
        <fullName evidence="11">Heme response regulator HssR</fullName>
    </recommendedName>
</protein>
<dbReference type="EMBL" id="JBHUMJ010000002">
    <property type="protein sequence ID" value="MFD2700756.1"/>
    <property type="molecule type" value="Genomic_DNA"/>
</dbReference>
<comment type="caution">
    <text evidence="16">The sequence shown here is derived from an EMBL/GenBank/DDBJ whole genome shotgun (WGS) entry which is preliminary data.</text>
</comment>
<dbReference type="Gene3D" id="1.10.10.10">
    <property type="entry name" value="Winged helix-like DNA-binding domain superfamily/Winged helix DNA-binding domain"/>
    <property type="match status" value="1"/>
</dbReference>
<dbReference type="RefSeq" id="WP_379261756.1">
    <property type="nucleotide sequence ID" value="NZ_JBHUMJ010000002.1"/>
</dbReference>
<feature type="DNA-binding region" description="OmpR/PhoB-type" evidence="13">
    <location>
        <begin position="123"/>
        <end position="221"/>
    </location>
</feature>
<feature type="modified residue" description="4-aspartylphosphate" evidence="12">
    <location>
        <position position="51"/>
    </location>
</feature>
<evidence type="ECO:0000313" key="17">
    <source>
        <dbReference type="Proteomes" id="UP001597540"/>
    </source>
</evidence>
<evidence type="ECO:0000256" key="4">
    <source>
        <dbReference type="ARBA" id="ARBA00023012"/>
    </source>
</evidence>